<feature type="domain" description="NADAR" evidence="1">
    <location>
        <begin position="5"/>
        <end position="164"/>
    </location>
</feature>
<accession>L7RD33</accession>
<name>L7RD33_9VIRU</name>
<evidence type="ECO:0000313" key="2">
    <source>
        <dbReference type="EMBL" id="AGC02176.1"/>
    </source>
</evidence>
<dbReference type="Proteomes" id="UP000201640">
    <property type="component" value="Segment"/>
</dbReference>
<dbReference type="KEGG" id="vg:14445735"/>
<proteinExistence type="predicted"/>
<gene>
    <name evidence="2" type="ORF">Moumou_00652</name>
</gene>
<organism evidence="2 3">
    <name type="scientific">Acanthamoeba polyphaga moumouvirus</name>
    <dbReference type="NCBI Taxonomy" id="1269028"/>
    <lineage>
        <taxon>Viruses</taxon>
        <taxon>Varidnaviria</taxon>
        <taxon>Bamfordvirae</taxon>
        <taxon>Nucleocytoviricota</taxon>
        <taxon>Megaviricetes</taxon>
        <taxon>Imitervirales</taxon>
        <taxon>Mimiviridae</taxon>
        <taxon>Megamimivirinae</taxon>
        <taxon>Moumouvirus</taxon>
    </lineage>
</organism>
<dbReference type="NCBIfam" id="TIGR02464">
    <property type="entry name" value="ribofla_fusion"/>
    <property type="match status" value="1"/>
</dbReference>
<dbReference type="EMBL" id="JX962719">
    <property type="protein sequence ID" value="AGC02176.1"/>
    <property type="molecule type" value="Genomic_DNA"/>
</dbReference>
<dbReference type="InterPro" id="IPR012816">
    <property type="entry name" value="NADAR"/>
</dbReference>
<keyword evidence="3" id="KW-1185">Reference proteome</keyword>
<evidence type="ECO:0000259" key="1">
    <source>
        <dbReference type="Pfam" id="PF08719"/>
    </source>
</evidence>
<dbReference type="OrthoDB" id="10627at10239"/>
<dbReference type="GeneID" id="14445735"/>
<dbReference type="Pfam" id="PF08719">
    <property type="entry name" value="NADAR"/>
    <property type="match status" value="1"/>
</dbReference>
<dbReference type="RefSeq" id="YP_007354612.1">
    <property type="nucleotide sequence ID" value="NC_020104.1"/>
</dbReference>
<dbReference type="CDD" id="cd15457">
    <property type="entry name" value="NADAR"/>
    <property type="match status" value="1"/>
</dbReference>
<protein>
    <recommendedName>
        <fullName evidence="1">NADAR domain-containing protein</fullName>
    </recommendedName>
</protein>
<reference evidence="2 3" key="1">
    <citation type="journal article" date="2012" name="Genome Biol. Evol.">
        <title>Related Giant Viruses in Distant Locations and Different Habitats: Acanthamoeba polyphaga moumouvirus Represents a Third Lineage of the Mimiviridae That Is Close to the Megavirus Lineage.</title>
        <authorList>
            <person name="Yoosuf N."/>
            <person name="Yutin N."/>
            <person name="Colson P."/>
            <person name="Shabalina S.A."/>
            <person name="Pagnier I."/>
            <person name="Robert C."/>
            <person name="Azza S."/>
            <person name="Klose T."/>
            <person name="Wong J."/>
            <person name="Rossmann M.G."/>
            <person name="La Scola B."/>
            <person name="Raoult D."/>
            <person name="Koonin E.V."/>
        </authorList>
    </citation>
    <scope>NUCLEOTIDE SEQUENCE [LARGE SCALE GENOMIC DNA]</scope>
    <source>
        <strain evidence="2 3">M10A</strain>
    </source>
</reference>
<dbReference type="Gene3D" id="1.10.357.40">
    <property type="entry name" value="YbiA-like"/>
    <property type="match status" value="1"/>
</dbReference>
<dbReference type="InterPro" id="IPR037238">
    <property type="entry name" value="YbiA-like_sf"/>
</dbReference>
<dbReference type="SUPFAM" id="SSF143990">
    <property type="entry name" value="YbiA-like"/>
    <property type="match status" value="1"/>
</dbReference>
<sequence length="170" mass="19847">MIIYFFYGHNPNKNGTEIYSQWYPSIFYEKLDNKIIKYYNAEQYMMAHKALLFEDFDSHEKIMKEINPAKIKSLGRKIKNFDEDLWDDYKYDIVVSGNKLKFKQNPDLLKSLIKTGNKLLVEASPYDNIWGIGLSANKAMILPKSKWPGKNLLGKAITQVKNELNNDLNV</sequence>
<evidence type="ECO:0000313" key="3">
    <source>
        <dbReference type="Proteomes" id="UP000201640"/>
    </source>
</evidence>